<evidence type="ECO:0008006" key="5">
    <source>
        <dbReference type="Google" id="ProtNLM"/>
    </source>
</evidence>
<dbReference type="Proteomes" id="UP000008631">
    <property type="component" value="Chromosome"/>
</dbReference>
<reference key="1">
    <citation type="submission" date="2010-11" db="EMBL/GenBank/DDBJ databases">
        <title>The complete sequence of chromosome of Isophaera pallida ATCC 43644.</title>
        <authorList>
            <consortium name="US DOE Joint Genome Institute (JGI-PGF)"/>
            <person name="Lucas S."/>
            <person name="Copeland A."/>
            <person name="Lapidus A."/>
            <person name="Bruce D."/>
            <person name="Goodwin L."/>
            <person name="Pitluck S."/>
            <person name="Kyrpides N."/>
            <person name="Mavromatis K."/>
            <person name="Pagani I."/>
            <person name="Ivanova N."/>
            <person name="Saunders E."/>
            <person name="Brettin T."/>
            <person name="Detter J.C."/>
            <person name="Han C."/>
            <person name="Tapia R."/>
            <person name="Land M."/>
            <person name="Hauser L."/>
            <person name="Markowitz V."/>
            <person name="Cheng J.-F."/>
            <person name="Hugenholtz P."/>
            <person name="Woyke T."/>
            <person name="Wu D."/>
            <person name="Eisen J.A."/>
        </authorList>
    </citation>
    <scope>NUCLEOTIDE SEQUENCE</scope>
    <source>
        <strain>ATCC 43644</strain>
    </source>
</reference>
<reference evidence="3 4" key="2">
    <citation type="journal article" date="2011" name="Stand. Genomic Sci.">
        <title>Complete genome sequence of Isosphaera pallida type strain (IS1B).</title>
        <authorList>
            <consortium name="US DOE Joint Genome Institute (JGI-PGF)"/>
            <person name="Goker M."/>
            <person name="Cleland D."/>
            <person name="Saunders E."/>
            <person name="Lapidus A."/>
            <person name="Nolan M."/>
            <person name="Lucas S."/>
            <person name="Hammon N."/>
            <person name="Deshpande S."/>
            <person name="Cheng J.F."/>
            <person name="Tapia R."/>
            <person name="Han C."/>
            <person name="Goodwin L."/>
            <person name="Pitluck S."/>
            <person name="Liolios K."/>
            <person name="Pagani I."/>
            <person name="Ivanova N."/>
            <person name="Mavromatis K."/>
            <person name="Pati A."/>
            <person name="Chen A."/>
            <person name="Palaniappan K."/>
            <person name="Land M."/>
            <person name="Hauser L."/>
            <person name="Chang Y.J."/>
            <person name="Jeffries C.D."/>
            <person name="Detter J.C."/>
            <person name="Beck B."/>
            <person name="Woyke T."/>
            <person name="Bristow J."/>
            <person name="Eisen J.A."/>
            <person name="Markowitz V."/>
            <person name="Hugenholtz P."/>
            <person name="Kyrpides N.C."/>
            <person name="Klenk H.P."/>
        </authorList>
    </citation>
    <scope>NUCLEOTIDE SEQUENCE [LARGE SCALE GENOMIC DNA]</scope>
    <source>
        <strain evidence="4">ATCC 43644 / DSM 9630 / IS1B</strain>
    </source>
</reference>
<dbReference type="PROSITE" id="PS51257">
    <property type="entry name" value="PROKAR_LIPOPROTEIN"/>
    <property type="match status" value="1"/>
</dbReference>
<feature type="compositionally biased region" description="Basic and acidic residues" evidence="2">
    <location>
        <begin position="212"/>
        <end position="234"/>
    </location>
</feature>
<proteinExistence type="predicted"/>
<dbReference type="HOGENOM" id="CLU_1183772_0_0_0"/>
<keyword evidence="1" id="KW-0175">Coiled coil</keyword>
<evidence type="ECO:0000313" key="4">
    <source>
        <dbReference type="Proteomes" id="UP000008631"/>
    </source>
</evidence>
<feature type="region of interest" description="Disordered" evidence="2">
    <location>
        <begin position="169"/>
        <end position="234"/>
    </location>
</feature>
<organism evidence="3 4">
    <name type="scientific">Isosphaera pallida (strain ATCC 43644 / DSM 9630 / IS1B)</name>
    <dbReference type="NCBI Taxonomy" id="575540"/>
    <lineage>
        <taxon>Bacteria</taxon>
        <taxon>Pseudomonadati</taxon>
        <taxon>Planctomycetota</taxon>
        <taxon>Planctomycetia</taxon>
        <taxon>Isosphaerales</taxon>
        <taxon>Isosphaeraceae</taxon>
        <taxon>Isosphaera</taxon>
    </lineage>
</organism>
<feature type="compositionally biased region" description="Polar residues" evidence="2">
    <location>
        <begin position="172"/>
        <end position="186"/>
    </location>
</feature>
<accession>E8R2J7</accession>
<name>E8R2J7_ISOPI</name>
<evidence type="ECO:0000256" key="2">
    <source>
        <dbReference type="SAM" id="MobiDB-lite"/>
    </source>
</evidence>
<gene>
    <name evidence="3" type="ordered locus">Isop_1917</name>
</gene>
<evidence type="ECO:0000256" key="1">
    <source>
        <dbReference type="SAM" id="Coils"/>
    </source>
</evidence>
<protein>
    <recommendedName>
        <fullName evidence="5">DUF3035 domain-containing protein</fullName>
    </recommendedName>
</protein>
<evidence type="ECO:0000313" key="3">
    <source>
        <dbReference type="EMBL" id="ADV62497.1"/>
    </source>
</evidence>
<dbReference type="KEGG" id="ipa:Isop_1917"/>
<dbReference type="InParanoid" id="E8R2J7"/>
<dbReference type="AlphaFoldDB" id="E8R2J7"/>
<sequence length="234" mass="25297">MERNGRMTTARRLTVAVIGLMTLLGMIGCAGVSGGRAAGPVSRSIAAARDAGLYAPQPLNGVGHTGGLFGKRNTATPPGRVNLTARTPRPAPNLLGKADGSLTRDSELVNLNRWRRPGGQASRYFPDLDRNPDADVIDEEKLELERRLAKLEAELRRVRIFGADALAKGSPLTASHSQPNRDSLTAQPPHPGHLSNEPNELPVALALKLPQTRRDDVRRASGERVQHQHPPDHR</sequence>
<feature type="coiled-coil region" evidence="1">
    <location>
        <begin position="134"/>
        <end position="161"/>
    </location>
</feature>
<keyword evidence="4" id="KW-1185">Reference proteome</keyword>
<dbReference type="EMBL" id="CP002353">
    <property type="protein sequence ID" value="ADV62497.1"/>
    <property type="molecule type" value="Genomic_DNA"/>
</dbReference>